<dbReference type="PANTHER" id="PTHR46470">
    <property type="entry name" value="N-ACYLNEURAMINATE-9-PHOSPHATASE"/>
    <property type="match status" value="1"/>
</dbReference>
<dbReference type="EMBL" id="CP021023">
    <property type="protein sequence ID" value="ARN55826.1"/>
    <property type="molecule type" value="Genomic_DNA"/>
</dbReference>
<dbReference type="SUPFAM" id="SSF56784">
    <property type="entry name" value="HAD-like"/>
    <property type="match status" value="1"/>
</dbReference>
<dbReference type="GO" id="GO:0008253">
    <property type="term" value="F:5'-nucleotidase activity"/>
    <property type="evidence" value="ECO:0007669"/>
    <property type="project" value="UniProtKB-EC"/>
</dbReference>
<dbReference type="STRING" id="1941349.STSP1_00192"/>
<evidence type="ECO:0000256" key="1">
    <source>
        <dbReference type="ARBA" id="ARBA00001946"/>
    </source>
</evidence>
<dbReference type="InterPro" id="IPR036412">
    <property type="entry name" value="HAD-like_sf"/>
</dbReference>
<dbReference type="GO" id="GO:0044281">
    <property type="term" value="P:small molecule metabolic process"/>
    <property type="evidence" value="ECO:0007669"/>
    <property type="project" value="UniProtKB-ARBA"/>
</dbReference>
<dbReference type="AlphaFoldDB" id="A0A1W6LJA2"/>
<keyword evidence="6" id="KW-1185">Reference proteome</keyword>
<dbReference type="EC" id="3.1.3.5" evidence="5"/>
<keyword evidence="2" id="KW-0479">Metal-binding</keyword>
<dbReference type="Pfam" id="PF13419">
    <property type="entry name" value="HAD_2"/>
    <property type="match status" value="1"/>
</dbReference>
<sequence length="243" mass="27574">MVKRDLSLLFGISNLIDKHKIRCPVFDLDDTLYPERDYCLSGFKSLGIEFSQVFGVSPDVLTEKLTESFNLAGDGKVFNRALDSLGAVYSRELIMEMVEKYRSHSPDITLPESVWNLLERLRSRYTLALITDGFLPAQELKIEALGIKGFFDYIICTEKLGRDFWKPAPKAFNMILEKGGFAPDECVYIADNPEKDFKAPNHLGWRTIMIKAPKNMNTDASLSAEYLPETIIDSFEDLGKILL</sequence>
<dbReference type="SFLD" id="SFLDS00003">
    <property type="entry name" value="Haloacid_Dehalogenase"/>
    <property type="match status" value="1"/>
</dbReference>
<gene>
    <name evidence="5" type="primary">yjjG_1</name>
    <name evidence="5" type="ORF">STSP1_00192</name>
</gene>
<evidence type="ECO:0000313" key="6">
    <source>
        <dbReference type="Proteomes" id="UP000193334"/>
    </source>
</evidence>
<evidence type="ECO:0000313" key="5">
    <source>
        <dbReference type="EMBL" id="ARN55826.1"/>
    </source>
</evidence>
<dbReference type="Gene3D" id="3.40.50.1000">
    <property type="entry name" value="HAD superfamily/HAD-like"/>
    <property type="match status" value="1"/>
</dbReference>
<dbReference type="Gene3D" id="1.10.150.520">
    <property type="match status" value="1"/>
</dbReference>
<evidence type="ECO:0000256" key="2">
    <source>
        <dbReference type="ARBA" id="ARBA00022723"/>
    </source>
</evidence>
<dbReference type="InterPro" id="IPR023214">
    <property type="entry name" value="HAD_sf"/>
</dbReference>
<evidence type="ECO:0000256" key="3">
    <source>
        <dbReference type="ARBA" id="ARBA00022801"/>
    </source>
</evidence>
<name>A0A1W6LJA2_9BACT</name>
<dbReference type="Proteomes" id="UP000193334">
    <property type="component" value="Chromosome"/>
</dbReference>
<dbReference type="PANTHER" id="PTHR46470:SF2">
    <property type="entry name" value="GLYCERALDEHYDE 3-PHOSPHATE PHOSPHATASE"/>
    <property type="match status" value="1"/>
</dbReference>
<organism evidence="5 6">
    <name type="scientific">Sedimentisphaera salicampi</name>
    <dbReference type="NCBI Taxonomy" id="1941349"/>
    <lineage>
        <taxon>Bacteria</taxon>
        <taxon>Pseudomonadati</taxon>
        <taxon>Planctomycetota</taxon>
        <taxon>Phycisphaerae</taxon>
        <taxon>Sedimentisphaerales</taxon>
        <taxon>Sedimentisphaeraceae</taxon>
        <taxon>Sedimentisphaera</taxon>
    </lineage>
</organism>
<comment type="cofactor">
    <cofactor evidence="1">
        <name>Mg(2+)</name>
        <dbReference type="ChEBI" id="CHEBI:18420"/>
    </cofactor>
</comment>
<evidence type="ECO:0000256" key="4">
    <source>
        <dbReference type="ARBA" id="ARBA00022842"/>
    </source>
</evidence>
<proteinExistence type="predicted"/>
<protein>
    <submittedName>
        <fullName evidence="5">Pyrimidine 5'-nucleotidase YjjG</fullName>
        <ecNumber evidence="5">3.1.3.5</ecNumber>
    </submittedName>
</protein>
<dbReference type="NCBIfam" id="TIGR01549">
    <property type="entry name" value="HAD-SF-IA-v1"/>
    <property type="match status" value="1"/>
</dbReference>
<accession>A0A1W6LJA2</accession>
<dbReference type="InterPro" id="IPR041492">
    <property type="entry name" value="HAD_2"/>
</dbReference>
<dbReference type="InterPro" id="IPR006439">
    <property type="entry name" value="HAD-SF_hydro_IA"/>
</dbReference>
<dbReference type="InterPro" id="IPR051400">
    <property type="entry name" value="HAD-like_hydrolase"/>
</dbReference>
<dbReference type="GO" id="GO:0046872">
    <property type="term" value="F:metal ion binding"/>
    <property type="evidence" value="ECO:0007669"/>
    <property type="project" value="UniProtKB-KW"/>
</dbReference>
<reference evidence="6" key="1">
    <citation type="submission" date="2017-04" db="EMBL/GenBank/DDBJ databases">
        <title>Comparative genomics and description of representatives of a novel lineage of planctomycetes thriving in anoxic sediments.</title>
        <authorList>
            <person name="Spring S."/>
            <person name="Bunk B."/>
            <person name="Sproer C."/>
        </authorList>
    </citation>
    <scope>NUCLEOTIDE SEQUENCE [LARGE SCALE GENOMIC DNA]</scope>
    <source>
        <strain evidence="6">ST-PulAB-D4</strain>
    </source>
</reference>
<dbReference type="SFLD" id="SFLDG01129">
    <property type="entry name" value="C1.5:_HAD__Beta-PGM__Phosphata"/>
    <property type="match status" value="1"/>
</dbReference>
<keyword evidence="3 5" id="KW-0378">Hydrolase</keyword>
<dbReference type="KEGG" id="pbp:STSP1_00192"/>
<keyword evidence="4" id="KW-0460">Magnesium</keyword>